<dbReference type="OrthoDB" id="10545590at2759"/>
<dbReference type="Proteomes" id="UP000271098">
    <property type="component" value="Unassembled WGS sequence"/>
</dbReference>
<organism evidence="4">
    <name type="scientific">Gongylonema pulchrum</name>
    <dbReference type="NCBI Taxonomy" id="637853"/>
    <lineage>
        <taxon>Eukaryota</taxon>
        <taxon>Metazoa</taxon>
        <taxon>Ecdysozoa</taxon>
        <taxon>Nematoda</taxon>
        <taxon>Chromadorea</taxon>
        <taxon>Rhabditida</taxon>
        <taxon>Spirurina</taxon>
        <taxon>Spiruromorpha</taxon>
        <taxon>Spiruroidea</taxon>
        <taxon>Gongylonematidae</taxon>
        <taxon>Gongylonema</taxon>
    </lineage>
</organism>
<protein>
    <submittedName>
        <fullName evidence="2 4">Uncharacterized protein</fullName>
    </submittedName>
</protein>
<feature type="region of interest" description="Disordered" evidence="1">
    <location>
        <begin position="19"/>
        <end position="63"/>
    </location>
</feature>
<evidence type="ECO:0000313" key="2">
    <source>
        <dbReference type="EMBL" id="VDK75688.1"/>
    </source>
</evidence>
<gene>
    <name evidence="2" type="ORF">GPUH_LOCUS9669</name>
</gene>
<evidence type="ECO:0000313" key="3">
    <source>
        <dbReference type="Proteomes" id="UP000271098"/>
    </source>
</evidence>
<accession>A0A183DLT1</accession>
<feature type="compositionally biased region" description="Low complexity" evidence="1">
    <location>
        <begin position="37"/>
        <end position="51"/>
    </location>
</feature>
<evidence type="ECO:0000313" key="4">
    <source>
        <dbReference type="WBParaSite" id="GPUH_0000968301-mRNA-1"/>
    </source>
</evidence>
<sequence>MLKLPLQTCRIRKSLDTLQKEDVQTGREISSPEDNPTSTTTQSSEVSSSGSSEDEDSDDEQPVIEINNYPLVNDLLDRFMRARLQADPSANNTRNTLAKMKWDIDFFLILF</sequence>
<dbReference type="EMBL" id="UYRT01032772">
    <property type="protein sequence ID" value="VDK75688.1"/>
    <property type="molecule type" value="Genomic_DNA"/>
</dbReference>
<dbReference type="WBParaSite" id="GPUH_0000968301-mRNA-1">
    <property type="protein sequence ID" value="GPUH_0000968301-mRNA-1"/>
    <property type="gene ID" value="GPUH_0000968301"/>
</dbReference>
<evidence type="ECO:0000256" key="1">
    <source>
        <dbReference type="SAM" id="MobiDB-lite"/>
    </source>
</evidence>
<reference evidence="2 3" key="2">
    <citation type="submission" date="2018-11" db="EMBL/GenBank/DDBJ databases">
        <authorList>
            <consortium name="Pathogen Informatics"/>
        </authorList>
    </citation>
    <scope>NUCLEOTIDE SEQUENCE [LARGE SCALE GENOMIC DNA]</scope>
</reference>
<name>A0A183DLT1_9BILA</name>
<dbReference type="AlphaFoldDB" id="A0A183DLT1"/>
<reference evidence="4" key="1">
    <citation type="submission" date="2016-06" db="UniProtKB">
        <authorList>
            <consortium name="WormBaseParasite"/>
        </authorList>
    </citation>
    <scope>IDENTIFICATION</scope>
</reference>
<keyword evidence="3" id="KW-1185">Reference proteome</keyword>
<feature type="compositionally biased region" description="Acidic residues" evidence="1">
    <location>
        <begin position="52"/>
        <end position="62"/>
    </location>
</feature>
<proteinExistence type="predicted"/>